<organism evidence="6 7">
    <name type="scientific">Strongylocentrotus purpuratus</name>
    <name type="common">Purple sea urchin</name>
    <dbReference type="NCBI Taxonomy" id="7668"/>
    <lineage>
        <taxon>Eukaryota</taxon>
        <taxon>Metazoa</taxon>
        <taxon>Echinodermata</taxon>
        <taxon>Eleutherozoa</taxon>
        <taxon>Echinozoa</taxon>
        <taxon>Echinoidea</taxon>
        <taxon>Euechinoidea</taxon>
        <taxon>Echinacea</taxon>
        <taxon>Camarodonta</taxon>
        <taxon>Echinidea</taxon>
        <taxon>Strongylocentrotidae</taxon>
        <taxon>Strongylocentrotus</taxon>
    </lineage>
</organism>
<feature type="region of interest" description="Disordered" evidence="5">
    <location>
        <begin position="215"/>
        <end position="303"/>
    </location>
</feature>
<proteinExistence type="predicted"/>
<dbReference type="InterPro" id="IPR003195">
    <property type="entry name" value="TFIID_TAF13"/>
</dbReference>
<keyword evidence="4" id="KW-0539">Nucleus</keyword>
<dbReference type="GeneID" id="586422"/>
<dbReference type="GO" id="GO:0005634">
    <property type="term" value="C:nucleus"/>
    <property type="evidence" value="ECO:0007669"/>
    <property type="project" value="UniProtKB-SubCell"/>
</dbReference>
<dbReference type="OMA" id="MHIREAY"/>
<keyword evidence="2" id="KW-0805">Transcription regulation</keyword>
<evidence type="ECO:0000313" key="6">
    <source>
        <dbReference type="EnsemblMetazoa" id="XP_030851123"/>
    </source>
</evidence>
<feature type="compositionally biased region" description="Low complexity" evidence="5">
    <location>
        <begin position="249"/>
        <end position="275"/>
    </location>
</feature>
<reference evidence="7" key="1">
    <citation type="submission" date="2015-02" db="EMBL/GenBank/DDBJ databases">
        <title>Genome sequencing for Strongylocentrotus purpuratus.</title>
        <authorList>
            <person name="Murali S."/>
            <person name="Liu Y."/>
            <person name="Vee V."/>
            <person name="English A."/>
            <person name="Wang M."/>
            <person name="Skinner E."/>
            <person name="Han Y."/>
            <person name="Muzny D.M."/>
            <person name="Worley K.C."/>
            <person name="Gibbs R.A."/>
        </authorList>
    </citation>
    <scope>NUCLEOTIDE SEQUENCE</scope>
</reference>
<feature type="compositionally biased region" description="Low complexity" evidence="5">
    <location>
        <begin position="227"/>
        <end position="238"/>
    </location>
</feature>
<dbReference type="EnsemblMetazoa" id="XM_030995263">
    <property type="protein sequence ID" value="XP_030851123"/>
    <property type="gene ID" value="LOC586422"/>
</dbReference>
<accession>A0A7M7PGS5</accession>
<name>A0A7M7PGS5_STRPU</name>
<dbReference type="PANTHER" id="PTHR11380">
    <property type="entry name" value="TRANSCRIPTION INITIATION FACTOR TFIID/SUPT3-RELATED"/>
    <property type="match status" value="1"/>
</dbReference>
<dbReference type="PANTHER" id="PTHR11380:SF16">
    <property type="entry name" value="TRANSCRIPTION INITIATION PROTEIN SPT3 HOMOLOG"/>
    <property type="match status" value="1"/>
</dbReference>
<dbReference type="OrthoDB" id="440760at2759"/>
<dbReference type="FunCoup" id="A0A7M7PGS5">
    <property type="interactions" value="610"/>
</dbReference>
<keyword evidence="3" id="KW-0804">Transcription</keyword>
<evidence type="ECO:0000313" key="7">
    <source>
        <dbReference type="Proteomes" id="UP000007110"/>
    </source>
</evidence>
<dbReference type="InParanoid" id="A0A7M7PGS5"/>
<keyword evidence="7" id="KW-1185">Reference proteome</keyword>
<dbReference type="CTD" id="8464"/>
<dbReference type="RefSeq" id="XP_030851123.1">
    <property type="nucleotide sequence ID" value="XM_030995263.1"/>
</dbReference>
<reference evidence="6" key="2">
    <citation type="submission" date="2021-01" db="UniProtKB">
        <authorList>
            <consortium name="EnsemblMetazoa"/>
        </authorList>
    </citation>
    <scope>IDENTIFICATION</scope>
</reference>
<sequence length="334" mass="37083">MTILLQRAADVCILRGARFTSIEDFIFLMRKDHDKLRRLFQFLSFKDMGTKISRQISIEEEEDISDELKATQAKRRKLCQDILSSIDHTGELSMLLESDEVDAIKLERQDRADQKARGMDLNSYKEYAEARRMNFIKKASKFKEWLDIGNLEPKPNAFAMEIVGFLAHDTVAQIVDLSLLVQRDMLVSPCDPISKSMTPIYFSNLSPLATHPHHAKLKSANTPPTTPSQSPVPSSPKSPTDKMVSPFLSSTNGNGNGGNLSASNNSNNSDSSSQSQGETKAPLTPGGTSKSKSKKKKKDRSSSLAALSQYRAIEPHHIMEAIYCSIVLLYLTGS</sequence>
<evidence type="ECO:0000256" key="1">
    <source>
        <dbReference type="ARBA" id="ARBA00004123"/>
    </source>
</evidence>
<comment type="subcellular location">
    <subcellularLocation>
        <location evidence="1">Nucleus</location>
    </subcellularLocation>
</comment>
<evidence type="ECO:0000256" key="3">
    <source>
        <dbReference type="ARBA" id="ARBA00023163"/>
    </source>
</evidence>
<dbReference type="Pfam" id="PF02269">
    <property type="entry name" value="TFIID-18kDa"/>
    <property type="match status" value="1"/>
</dbReference>
<dbReference type="AlphaFoldDB" id="A0A7M7PGS5"/>
<evidence type="ECO:0000256" key="5">
    <source>
        <dbReference type="SAM" id="MobiDB-lite"/>
    </source>
</evidence>
<evidence type="ECO:0000256" key="4">
    <source>
        <dbReference type="ARBA" id="ARBA00023242"/>
    </source>
</evidence>
<evidence type="ECO:0000256" key="2">
    <source>
        <dbReference type="ARBA" id="ARBA00023015"/>
    </source>
</evidence>
<dbReference type="GO" id="GO:0006366">
    <property type="term" value="P:transcription by RNA polymerase II"/>
    <property type="evidence" value="ECO:0007669"/>
    <property type="project" value="InterPro"/>
</dbReference>
<dbReference type="Proteomes" id="UP000007110">
    <property type="component" value="Unassembled WGS sequence"/>
</dbReference>
<protein>
    <submittedName>
        <fullName evidence="6">Uncharacterized protein</fullName>
    </submittedName>
</protein>